<dbReference type="eggNOG" id="arCOG11391">
    <property type="taxonomic scope" value="Archaea"/>
</dbReference>
<evidence type="ECO:0000313" key="3">
    <source>
        <dbReference type="Proteomes" id="UP000011599"/>
    </source>
</evidence>
<dbReference type="EMBL" id="AOHW01000030">
    <property type="protein sequence ID" value="ELY40774.1"/>
    <property type="molecule type" value="Genomic_DNA"/>
</dbReference>
<dbReference type="RefSeq" id="WP_006089974.1">
    <property type="nucleotide sequence ID" value="NZ_AOHW01000030.1"/>
</dbReference>
<proteinExistence type="predicted"/>
<dbReference type="PATRIC" id="fig|1114856.3.peg.2232"/>
<reference evidence="2 3" key="1">
    <citation type="journal article" date="2014" name="PLoS Genet.">
        <title>Phylogenetically driven sequencing of extremely halophilic archaea reveals strategies for static and dynamic osmo-response.</title>
        <authorList>
            <person name="Becker E.A."/>
            <person name="Seitzer P.M."/>
            <person name="Tritt A."/>
            <person name="Larsen D."/>
            <person name="Krusor M."/>
            <person name="Yao A.I."/>
            <person name="Wu D."/>
            <person name="Madern D."/>
            <person name="Eisen J.A."/>
            <person name="Darling A.E."/>
            <person name="Facciotti M.T."/>
        </authorList>
    </citation>
    <scope>NUCLEOTIDE SEQUENCE [LARGE SCALE GENOMIC DNA]</scope>
    <source>
        <strain evidence="2 3">GA33</strain>
    </source>
</reference>
<evidence type="ECO:0000256" key="1">
    <source>
        <dbReference type="SAM" id="MobiDB-lite"/>
    </source>
</evidence>
<accession>L9VUB7</accession>
<organism evidence="2 3">
    <name type="scientific">Natronorubrum tibetense GA33</name>
    <dbReference type="NCBI Taxonomy" id="1114856"/>
    <lineage>
        <taxon>Archaea</taxon>
        <taxon>Methanobacteriati</taxon>
        <taxon>Methanobacteriota</taxon>
        <taxon>Stenosarchaea group</taxon>
        <taxon>Halobacteria</taxon>
        <taxon>Halobacteriales</taxon>
        <taxon>Natrialbaceae</taxon>
        <taxon>Natronorubrum</taxon>
    </lineage>
</organism>
<feature type="compositionally biased region" description="Basic and acidic residues" evidence="1">
    <location>
        <begin position="8"/>
        <end position="18"/>
    </location>
</feature>
<comment type="caution">
    <text evidence="2">The sequence shown here is derived from an EMBL/GenBank/DDBJ whole genome shotgun (WGS) entry which is preliminary data.</text>
</comment>
<name>L9VUB7_9EURY</name>
<evidence type="ECO:0000313" key="2">
    <source>
        <dbReference type="EMBL" id="ELY40774.1"/>
    </source>
</evidence>
<feature type="compositionally biased region" description="Low complexity" evidence="1">
    <location>
        <begin position="20"/>
        <end position="43"/>
    </location>
</feature>
<feature type="region of interest" description="Disordered" evidence="1">
    <location>
        <begin position="1"/>
        <end position="50"/>
    </location>
</feature>
<sequence length="69" mass="7813">MSTQHLQTRTERQHDRPTNRTRATPAETTTPTTDPRTATDRAPQTFSNQNRARLENLIDEFNAAFANGS</sequence>
<protein>
    <submittedName>
        <fullName evidence="2">Uncharacterized protein</fullName>
    </submittedName>
</protein>
<gene>
    <name evidence="2" type="ORF">C496_10716</name>
</gene>
<dbReference type="Proteomes" id="UP000011599">
    <property type="component" value="Unassembled WGS sequence"/>
</dbReference>
<keyword evidence="3" id="KW-1185">Reference proteome</keyword>
<dbReference type="AlphaFoldDB" id="L9VUB7"/>